<dbReference type="Gramene" id="PGSC0003DMT400063680">
    <property type="protein sequence ID" value="PGSC0003DMT400063680"/>
    <property type="gene ID" value="PGSC0003DMG400024750"/>
</dbReference>
<dbReference type="OrthoDB" id="185373at2759"/>
<dbReference type="ExpressionAtlas" id="M1CB08">
    <property type="expression patterns" value="baseline"/>
</dbReference>
<dbReference type="HOGENOM" id="CLU_2268560_0_0_1"/>
<gene>
    <name evidence="1" type="primary">LOC102601694</name>
</gene>
<evidence type="ECO:0000313" key="1">
    <source>
        <dbReference type="EnsemblPlants" id="PGSC0003DMT400063680"/>
    </source>
</evidence>
<dbReference type="EnsemblPlants" id="PGSC0003DMT400063680">
    <property type="protein sequence ID" value="PGSC0003DMT400063680"/>
    <property type="gene ID" value="PGSC0003DMG400024750"/>
</dbReference>
<name>M1CB08_SOLTU</name>
<keyword evidence="2" id="KW-1185">Reference proteome</keyword>
<protein>
    <submittedName>
        <fullName evidence="1">Pentatricopeptide repeat-containing protein</fullName>
    </submittedName>
</protein>
<organism evidence="1 2">
    <name type="scientific">Solanum tuberosum</name>
    <name type="common">Potato</name>
    <dbReference type="NCBI Taxonomy" id="4113"/>
    <lineage>
        <taxon>Eukaryota</taxon>
        <taxon>Viridiplantae</taxon>
        <taxon>Streptophyta</taxon>
        <taxon>Embryophyta</taxon>
        <taxon>Tracheophyta</taxon>
        <taxon>Spermatophyta</taxon>
        <taxon>Magnoliopsida</taxon>
        <taxon>eudicotyledons</taxon>
        <taxon>Gunneridae</taxon>
        <taxon>Pentapetalae</taxon>
        <taxon>asterids</taxon>
        <taxon>lamiids</taxon>
        <taxon>Solanales</taxon>
        <taxon>Solanaceae</taxon>
        <taxon>Solanoideae</taxon>
        <taxon>Solaneae</taxon>
        <taxon>Solanum</taxon>
    </lineage>
</organism>
<accession>M1CB08</accession>
<reference evidence="1" key="2">
    <citation type="submission" date="2015-06" db="UniProtKB">
        <authorList>
            <consortium name="EnsemblPlants"/>
        </authorList>
    </citation>
    <scope>IDENTIFICATION</scope>
    <source>
        <strain evidence="1">DM1-3 516 R44</strain>
    </source>
</reference>
<evidence type="ECO:0000313" key="2">
    <source>
        <dbReference type="Proteomes" id="UP000011115"/>
    </source>
</evidence>
<dbReference type="Proteomes" id="UP000011115">
    <property type="component" value="Unassembled WGS sequence"/>
</dbReference>
<reference evidence="2" key="1">
    <citation type="journal article" date="2011" name="Nature">
        <title>Genome sequence and analysis of the tuber crop potato.</title>
        <authorList>
            <consortium name="The Potato Genome Sequencing Consortium"/>
        </authorList>
    </citation>
    <scope>NUCLEOTIDE SEQUENCE [LARGE SCALE GENOMIC DNA]</scope>
    <source>
        <strain evidence="2">cv. DM1-3 516 R44</strain>
    </source>
</reference>
<sequence length="103" mass="11969">MSVNWRRPYGPTFEWYYPSKGMPHKILKGNSKKGSKDAKPIIRTGTCKKKFNTFHPPQIGKDDDDNNEDVVDSTAFMLCCRTRIRYSKNALLLEDLTQTCLYF</sequence>
<dbReference type="AlphaFoldDB" id="M1CB08"/>
<proteinExistence type="predicted"/>